<organism evidence="3 4">
    <name type="scientific">Bordetella genomosp. 13</name>
    <dbReference type="NCBI Taxonomy" id="463040"/>
    <lineage>
        <taxon>Bacteria</taxon>
        <taxon>Pseudomonadati</taxon>
        <taxon>Pseudomonadota</taxon>
        <taxon>Betaproteobacteria</taxon>
        <taxon>Burkholderiales</taxon>
        <taxon>Alcaligenaceae</taxon>
        <taxon>Bordetella</taxon>
    </lineage>
</organism>
<name>A0A1W6ZG85_9BORD</name>
<dbReference type="GO" id="GO:0016020">
    <property type="term" value="C:membrane"/>
    <property type="evidence" value="ECO:0007669"/>
    <property type="project" value="InterPro"/>
</dbReference>
<dbReference type="RefSeq" id="WP_086079973.1">
    <property type="nucleotide sequence ID" value="NZ_CP021111.1"/>
</dbReference>
<keyword evidence="4" id="KW-1185">Reference proteome</keyword>
<sequence>MLYAVLKLVHLLSIIAWVGGMIFAHFALRPAVAALPPPERLTLMHAALGRFFGIVLAAAVLSLVTGLWMIGNVARQAVQSGGQFHMPLGWTVMAALGIVMVLVFGHIRYALYRRLARAVAAQQWPAAGDALASVRKLVLLNLCLGVLAVAAVVLLA</sequence>
<dbReference type="InterPro" id="IPR008457">
    <property type="entry name" value="Cu-R_CopD_dom"/>
</dbReference>
<dbReference type="Proteomes" id="UP000194161">
    <property type="component" value="Chromosome"/>
</dbReference>
<reference evidence="3 4" key="1">
    <citation type="submission" date="2017-05" db="EMBL/GenBank/DDBJ databases">
        <title>Complete and WGS of Bordetella genogroups.</title>
        <authorList>
            <person name="Spilker T."/>
            <person name="LiPuma J."/>
        </authorList>
    </citation>
    <scope>NUCLEOTIDE SEQUENCE [LARGE SCALE GENOMIC DNA]</scope>
    <source>
        <strain evidence="3 4">AU7206</strain>
    </source>
</reference>
<evidence type="ECO:0000313" key="3">
    <source>
        <dbReference type="EMBL" id="ARP96321.1"/>
    </source>
</evidence>
<dbReference type="Pfam" id="PF05425">
    <property type="entry name" value="CopD"/>
    <property type="match status" value="1"/>
</dbReference>
<keyword evidence="1" id="KW-1133">Transmembrane helix</keyword>
<evidence type="ECO:0000313" key="4">
    <source>
        <dbReference type="Proteomes" id="UP000194161"/>
    </source>
</evidence>
<gene>
    <name evidence="3" type="ORF">CAL15_19255</name>
</gene>
<evidence type="ECO:0000259" key="2">
    <source>
        <dbReference type="Pfam" id="PF05425"/>
    </source>
</evidence>
<protein>
    <recommendedName>
        <fullName evidence="2">Copper resistance protein D domain-containing protein</fullName>
    </recommendedName>
</protein>
<proteinExistence type="predicted"/>
<dbReference type="KEGG" id="bgm:CAL15_19255"/>
<feature type="transmembrane region" description="Helical" evidence="1">
    <location>
        <begin position="48"/>
        <end position="70"/>
    </location>
</feature>
<evidence type="ECO:0000256" key="1">
    <source>
        <dbReference type="SAM" id="Phobius"/>
    </source>
</evidence>
<feature type="transmembrane region" description="Helical" evidence="1">
    <location>
        <begin position="6"/>
        <end position="28"/>
    </location>
</feature>
<accession>A0A1W6ZG85</accession>
<keyword evidence="1" id="KW-0812">Transmembrane</keyword>
<dbReference type="STRING" id="463040.CAL15_19255"/>
<dbReference type="EMBL" id="CP021111">
    <property type="protein sequence ID" value="ARP96321.1"/>
    <property type="molecule type" value="Genomic_DNA"/>
</dbReference>
<feature type="domain" description="Copper resistance protein D" evidence="2">
    <location>
        <begin position="46"/>
        <end position="155"/>
    </location>
</feature>
<feature type="transmembrane region" description="Helical" evidence="1">
    <location>
        <begin position="90"/>
        <end position="111"/>
    </location>
</feature>
<dbReference type="OrthoDB" id="8419862at2"/>
<feature type="transmembrane region" description="Helical" evidence="1">
    <location>
        <begin position="137"/>
        <end position="155"/>
    </location>
</feature>
<keyword evidence="1" id="KW-0472">Membrane</keyword>
<dbReference type="AlphaFoldDB" id="A0A1W6ZG85"/>